<evidence type="ECO:0000256" key="2">
    <source>
        <dbReference type="SAM" id="MobiDB-lite"/>
    </source>
</evidence>
<dbReference type="STRING" id="225359.A0A2S4PZH0"/>
<dbReference type="GO" id="GO:0005634">
    <property type="term" value="C:nucleus"/>
    <property type="evidence" value="ECO:0007669"/>
    <property type="project" value="UniProtKB-ARBA"/>
</dbReference>
<organism evidence="4 5">
    <name type="scientific">Erysiphe pulchra</name>
    <dbReference type="NCBI Taxonomy" id="225359"/>
    <lineage>
        <taxon>Eukaryota</taxon>
        <taxon>Fungi</taxon>
        <taxon>Dikarya</taxon>
        <taxon>Ascomycota</taxon>
        <taxon>Pezizomycotina</taxon>
        <taxon>Leotiomycetes</taxon>
        <taxon>Erysiphales</taxon>
        <taxon>Erysiphaceae</taxon>
        <taxon>Erysiphe</taxon>
    </lineage>
</organism>
<feature type="region of interest" description="Disordered" evidence="2">
    <location>
        <begin position="81"/>
        <end position="105"/>
    </location>
</feature>
<dbReference type="InterPro" id="IPR041588">
    <property type="entry name" value="Integrase_H2C2"/>
</dbReference>
<dbReference type="InterPro" id="IPR012337">
    <property type="entry name" value="RNaseH-like_sf"/>
</dbReference>
<reference evidence="4 5" key="1">
    <citation type="submission" date="2017-10" db="EMBL/GenBank/DDBJ databases">
        <title>Development of genomic resources for the powdery mildew, Erysiphe pulchra.</title>
        <authorList>
            <person name="Wadl P.A."/>
            <person name="Mack B.M."/>
            <person name="Moore G."/>
            <person name="Beltz S.B."/>
        </authorList>
    </citation>
    <scope>NUCLEOTIDE SEQUENCE [LARGE SCALE GENOMIC DNA]</scope>
    <source>
        <strain evidence="4">Cflorida</strain>
    </source>
</reference>
<evidence type="ECO:0000313" key="4">
    <source>
        <dbReference type="EMBL" id="POS87432.1"/>
    </source>
</evidence>
<dbReference type="PANTHER" id="PTHR37984:SF5">
    <property type="entry name" value="PROTEIN NYNRIN-LIKE"/>
    <property type="match status" value="1"/>
</dbReference>
<dbReference type="PROSITE" id="PS50994">
    <property type="entry name" value="INTEGRASE"/>
    <property type="match status" value="1"/>
</dbReference>
<dbReference type="InterPro" id="IPR001584">
    <property type="entry name" value="Integrase_cat-core"/>
</dbReference>
<dbReference type="InterPro" id="IPR036397">
    <property type="entry name" value="RNaseH_sf"/>
</dbReference>
<dbReference type="Gene3D" id="1.10.340.70">
    <property type="match status" value="1"/>
</dbReference>
<dbReference type="AlphaFoldDB" id="A0A2S4PZH0"/>
<dbReference type="PANTHER" id="PTHR37984">
    <property type="entry name" value="PROTEIN CBG26694"/>
    <property type="match status" value="1"/>
</dbReference>
<accession>A0A2S4PZH0</accession>
<dbReference type="SUPFAM" id="SSF53098">
    <property type="entry name" value="Ribonuclease H-like"/>
    <property type="match status" value="1"/>
</dbReference>
<dbReference type="Gene3D" id="3.30.420.10">
    <property type="entry name" value="Ribonuclease H-like superfamily/Ribonuclease H"/>
    <property type="match status" value="1"/>
</dbReference>
<feature type="domain" description="Integrase catalytic" evidence="3">
    <location>
        <begin position="714"/>
        <end position="854"/>
    </location>
</feature>
<dbReference type="Proteomes" id="UP000237438">
    <property type="component" value="Unassembled WGS sequence"/>
</dbReference>
<evidence type="ECO:0000256" key="1">
    <source>
        <dbReference type="ARBA" id="ARBA00022884"/>
    </source>
</evidence>
<gene>
    <name evidence="4" type="ORF">EPUL_000238</name>
</gene>
<proteinExistence type="predicted"/>
<dbReference type="GO" id="GO:0015074">
    <property type="term" value="P:DNA integration"/>
    <property type="evidence" value="ECO:0007669"/>
    <property type="project" value="InterPro"/>
</dbReference>
<evidence type="ECO:0000259" key="3">
    <source>
        <dbReference type="PROSITE" id="PS50994"/>
    </source>
</evidence>
<protein>
    <recommendedName>
        <fullName evidence="3">Integrase catalytic domain-containing protein</fullName>
    </recommendedName>
</protein>
<keyword evidence="1" id="KW-0694">RNA-binding</keyword>
<comment type="caution">
    <text evidence="4">The sequence shown here is derived from an EMBL/GenBank/DDBJ whole genome shotgun (WGS) entry which is preliminary data.</text>
</comment>
<dbReference type="InterPro" id="IPR050951">
    <property type="entry name" value="Retrovirus_Pol_polyprotein"/>
</dbReference>
<dbReference type="EMBL" id="PEDP01000128">
    <property type="protein sequence ID" value="POS87432.1"/>
    <property type="molecule type" value="Genomic_DNA"/>
</dbReference>
<name>A0A2S4PZH0_9PEZI</name>
<dbReference type="GO" id="GO:0003723">
    <property type="term" value="F:RNA binding"/>
    <property type="evidence" value="ECO:0007669"/>
    <property type="project" value="UniProtKB-KW"/>
</dbReference>
<keyword evidence="5" id="KW-1185">Reference proteome</keyword>
<evidence type="ECO:0000313" key="5">
    <source>
        <dbReference type="Proteomes" id="UP000237438"/>
    </source>
</evidence>
<dbReference type="OrthoDB" id="2273864at2759"/>
<dbReference type="Pfam" id="PF17921">
    <property type="entry name" value="Integrase_H2C2"/>
    <property type="match status" value="1"/>
</dbReference>
<sequence length="854" mass="97435">MAPLLVSKRALPPDLLDTGNRVLKPKSMMSKASRNITAKAYLLSPSLNVLRKDVVIEKALSEMHDSPDRYLDNDSNIEINISDPLTEEPHTTNSTKNSRDQGVKDNHNVAGLMDPVKGLLDLTNDYLKNLEAQHPGIGADFLALLADGASRAMRVERETWAEKAKNKNPCIKVYSLKRQVVKSVAPQGQGKEVLRARPDLELTGNNRIQETPVLSTTRSALPKWNGNLEDFGFYICKLEARIKREWASFVDPCSICLDMIDTLPDDKKLRIAAWFQESSRLNNFSWKDLIEHFHRQFDDKEARQSASECVNRMEQGYNQLFIDFLKDFEYHITPCSATFTPLEKPMQLKASLNNRLRKALVVLKMPPLENYDAWVEEVCEVAADLEGLNDYRSKNAKYTITKLEAPKGIYVPEVHKDINLDADGDYKMGENSLIAELNDLSKKGSQEERSFKKGSLGKPRAPWRSEEEFYNLVKKGLRVRCKISGHKSQYCRKFGPPIRPKASVGAMEEQSDVFSMDELSVAFGPRQEIGITDKIEISEAVDLLAELICYFSTKRLLDERQVRYNDLIHRFNFELIWPPATACERPDALSRRDQDKIGDLSDERTAGRNMRLLPPVSANPAIVISGDDDSGSSVDPAAQTRLVISDKEWRRARDAVTARERSFPPDLAFKLTLNIAECSVAADNVLRAIMQNIHNSYLTGHPRKDTMVDIILRRWFWPKLRDSVRGFIQNCDVCGRTSICREAKAGFLRLFPIPEHHLSKDIFAFGTKSMTLEKCAEIFVDRYYRYFGFPRYLTSDRGSDWTSHFWRTFCQLTGISQRLTTAYHPQANASEHANQEIYKYLRVFICYAQSKWTS</sequence>